<dbReference type="Pfam" id="PF07394">
    <property type="entry name" value="DUF1501"/>
    <property type="match status" value="1"/>
</dbReference>
<dbReference type="InterPro" id="IPR017850">
    <property type="entry name" value="Alkaline_phosphatase_core_sf"/>
</dbReference>
<protein>
    <submittedName>
        <fullName evidence="1">DUF1501 domain-containing protein</fullName>
    </submittedName>
</protein>
<dbReference type="RefSeq" id="WP_345738764.1">
    <property type="nucleotide sequence ID" value="NZ_BAABIA010000012.1"/>
</dbReference>
<dbReference type="InterPro" id="IPR010869">
    <property type="entry name" value="DUF1501"/>
</dbReference>
<dbReference type="PROSITE" id="PS51318">
    <property type="entry name" value="TAT"/>
    <property type="match status" value="1"/>
</dbReference>
<dbReference type="PANTHER" id="PTHR43737:SF1">
    <property type="entry name" value="DUF1501 DOMAIN-CONTAINING PROTEIN"/>
    <property type="match status" value="1"/>
</dbReference>
<evidence type="ECO:0000313" key="2">
    <source>
        <dbReference type="Proteomes" id="UP001499852"/>
    </source>
</evidence>
<dbReference type="Proteomes" id="UP001499852">
    <property type="component" value="Unassembled WGS sequence"/>
</dbReference>
<comment type="caution">
    <text evidence="1">The sequence shown here is derived from an EMBL/GenBank/DDBJ whole genome shotgun (WGS) entry which is preliminary data.</text>
</comment>
<proteinExistence type="predicted"/>
<dbReference type="InterPro" id="IPR006311">
    <property type="entry name" value="TAT_signal"/>
</dbReference>
<gene>
    <name evidence="1" type="ORF">GCM10023213_45980</name>
</gene>
<dbReference type="EMBL" id="BAABIA010000012">
    <property type="protein sequence ID" value="GAA5148960.1"/>
    <property type="molecule type" value="Genomic_DNA"/>
</dbReference>
<accession>A0ABP9PPT9</accession>
<reference evidence="2" key="1">
    <citation type="journal article" date="2019" name="Int. J. Syst. Evol. Microbiol.">
        <title>The Global Catalogue of Microorganisms (GCM) 10K type strain sequencing project: providing services to taxonomists for standard genome sequencing and annotation.</title>
        <authorList>
            <consortium name="The Broad Institute Genomics Platform"/>
            <consortium name="The Broad Institute Genome Sequencing Center for Infectious Disease"/>
            <person name="Wu L."/>
            <person name="Ma J."/>
        </authorList>
    </citation>
    <scope>NUCLEOTIDE SEQUENCE [LARGE SCALE GENOMIC DNA]</scope>
    <source>
        <strain evidence="2">JCM 18053</strain>
    </source>
</reference>
<dbReference type="PANTHER" id="PTHR43737">
    <property type="entry name" value="BLL7424 PROTEIN"/>
    <property type="match status" value="1"/>
</dbReference>
<name>A0ABP9PPT9_9BACT</name>
<keyword evidence="2" id="KW-1185">Reference proteome</keyword>
<evidence type="ECO:0000313" key="1">
    <source>
        <dbReference type="EMBL" id="GAA5148960.1"/>
    </source>
</evidence>
<dbReference type="SUPFAM" id="SSF53649">
    <property type="entry name" value="Alkaline phosphatase-like"/>
    <property type="match status" value="1"/>
</dbReference>
<organism evidence="1 2">
    <name type="scientific">Prosthecobacter algae</name>
    <dbReference type="NCBI Taxonomy" id="1144682"/>
    <lineage>
        <taxon>Bacteria</taxon>
        <taxon>Pseudomonadati</taxon>
        <taxon>Verrucomicrobiota</taxon>
        <taxon>Verrucomicrobiia</taxon>
        <taxon>Verrucomicrobiales</taxon>
        <taxon>Verrucomicrobiaceae</taxon>
        <taxon>Prosthecobacter</taxon>
    </lineage>
</organism>
<sequence length="463" mass="50205">MNSFLPPNDMARDVVRLTQNMGGIPFSRREALRRCVYGSAGLLLMEPFSINAAPRAAAIAKDGKAKSVIQIWLWGGPCHIDTFDPKPEAGRDYTGALDQTLETNVSGMRIGQLLPQLAKNADKYSLIRSMTHGNNGHETAAYLVQTGRSSERDVFPGLGAVVSYFKGYDAGYKGLIPPYVVLTEPQGRFSEAGFLGPRYKPFATGGDPARQPFAVEGIVTPGITEEHQNERRKLLGSLNTLGGVLPGNATLKTVVDSEQQAYELILGDAGKLFDLSQEKEEMRERYGRNTFGQSCLMARRLVEKGVPFITINYKGWDTHKQHFQIMNRKLPDLDQGLAALLADLAEHGLLESTVVWCTGEFGRTPKVATESPWNGGRHHFGKVFSSLLAGGGFKGGQVLGKSNATGEEVAERPVYPADVIGSIYGQLGIPAEAPLPHPQGTPTFVVPGKDEKVPMGGLLTELI</sequence>